<name>X1TE58_9ZZZZ</name>
<organism evidence="1">
    <name type="scientific">marine sediment metagenome</name>
    <dbReference type="NCBI Taxonomy" id="412755"/>
    <lineage>
        <taxon>unclassified sequences</taxon>
        <taxon>metagenomes</taxon>
        <taxon>ecological metagenomes</taxon>
    </lineage>
</organism>
<dbReference type="EMBL" id="BARW01030163">
    <property type="protein sequence ID" value="GAJ03539.1"/>
    <property type="molecule type" value="Genomic_DNA"/>
</dbReference>
<proteinExistence type="predicted"/>
<protein>
    <recommendedName>
        <fullName evidence="2">Transposase IS66 central domain-containing protein</fullName>
    </recommendedName>
</protein>
<gene>
    <name evidence="1" type="ORF">S12H4_48292</name>
</gene>
<evidence type="ECO:0000313" key="1">
    <source>
        <dbReference type="EMBL" id="GAJ03539.1"/>
    </source>
</evidence>
<dbReference type="AlphaFoldDB" id="X1TE58"/>
<evidence type="ECO:0008006" key="2">
    <source>
        <dbReference type="Google" id="ProtNLM"/>
    </source>
</evidence>
<feature type="non-terminal residue" evidence="1">
    <location>
        <position position="88"/>
    </location>
</feature>
<accession>X1TE58</accession>
<sequence>MHDVTNEECALSDFYSAYDSVNCVQQKCLIHLIRDINNDLFKNPFDEELKQLGQEFTAVLVPIIETVDHYGLKRRNLNKHRAKVERFL</sequence>
<reference evidence="1" key="1">
    <citation type="journal article" date="2014" name="Front. Microbiol.">
        <title>High frequency of phylogenetically diverse reductive dehalogenase-homologous genes in deep subseafloor sedimentary metagenomes.</title>
        <authorList>
            <person name="Kawai M."/>
            <person name="Futagami T."/>
            <person name="Toyoda A."/>
            <person name="Takaki Y."/>
            <person name="Nishi S."/>
            <person name="Hori S."/>
            <person name="Arai W."/>
            <person name="Tsubouchi T."/>
            <person name="Morono Y."/>
            <person name="Uchiyama I."/>
            <person name="Ito T."/>
            <person name="Fujiyama A."/>
            <person name="Inagaki F."/>
            <person name="Takami H."/>
        </authorList>
    </citation>
    <scope>NUCLEOTIDE SEQUENCE</scope>
    <source>
        <strain evidence="1">Expedition CK06-06</strain>
    </source>
</reference>
<comment type="caution">
    <text evidence="1">The sequence shown here is derived from an EMBL/GenBank/DDBJ whole genome shotgun (WGS) entry which is preliminary data.</text>
</comment>